<evidence type="ECO:0000313" key="4">
    <source>
        <dbReference type="EMBL" id="NHK28803.1"/>
    </source>
</evidence>
<feature type="chain" id="PRO_5035304401" evidence="2">
    <location>
        <begin position="46"/>
        <end position="361"/>
    </location>
</feature>
<gene>
    <name evidence="4" type="ORF">FF098_012855</name>
    <name evidence="3" type="ORF">GCM10011355_25820</name>
</gene>
<evidence type="ECO:0000256" key="1">
    <source>
        <dbReference type="SAM" id="MobiDB-lite"/>
    </source>
</evidence>
<dbReference type="Pfam" id="PF16252">
    <property type="entry name" value="DUF4908"/>
    <property type="match status" value="1"/>
</dbReference>
<evidence type="ECO:0000313" key="3">
    <source>
        <dbReference type="EMBL" id="GGH99564.1"/>
    </source>
</evidence>
<evidence type="ECO:0000313" key="6">
    <source>
        <dbReference type="Proteomes" id="UP000818603"/>
    </source>
</evidence>
<reference evidence="3" key="1">
    <citation type="journal article" date="2014" name="Int. J. Syst. Evol. Microbiol.">
        <title>Complete genome sequence of Corynebacterium casei LMG S-19264T (=DSM 44701T), isolated from a smear-ripened cheese.</title>
        <authorList>
            <consortium name="US DOE Joint Genome Institute (JGI-PGF)"/>
            <person name="Walter F."/>
            <person name="Albersmeier A."/>
            <person name="Kalinowski J."/>
            <person name="Ruckert C."/>
        </authorList>
    </citation>
    <scope>NUCLEOTIDE SEQUENCE</scope>
    <source>
        <strain evidence="3">CGMCC 1.14984</strain>
    </source>
</reference>
<organism evidence="3 5">
    <name type="scientific">Aquisalinus luteolus</name>
    <dbReference type="NCBI Taxonomy" id="1566827"/>
    <lineage>
        <taxon>Bacteria</taxon>
        <taxon>Pseudomonadati</taxon>
        <taxon>Pseudomonadota</taxon>
        <taxon>Alphaproteobacteria</taxon>
        <taxon>Parvularculales</taxon>
        <taxon>Parvularculaceae</taxon>
        <taxon>Aquisalinus</taxon>
    </lineage>
</organism>
<reference evidence="4 6" key="2">
    <citation type="submission" date="2020-02" db="EMBL/GenBank/DDBJ databases">
        <title>Genome sequence of Parvularcula flava strain NH6-79.</title>
        <authorList>
            <person name="Abdul Karim M.H."/>
            <person name="Lam M.Q."/>
            <person name="Chen S.J."/>
            <person name="Yahya A."/>
            <person name="Shahir S."/>
            <person name="Shamsir M.S."/>
            <person name="Chong C.S."/>
        </authorList>
    </citation>
    <scope>NUCLEOTIDE SEQUENCE [LARGE SCALE GENOMIC DNA]</scope>
    <source>
        <strain evidence="4 6">NH6-79</strain>
    </source>
</reference>
<dbReference type="RefSeq" id="WP_155141096.1">
    <property type="nucleotide sequence ID" value="NZ_BMGZ01000002.1"/>
</dbReference>
<dbReference type="Proteomes" id="UP000818603">
    <property type="component" value="Unassembled WGS sequence"/>
</dbReference>
<reference evidence="3" key="3">
    <citation type="submission" date="2020-09" db="EMBL/GenBank/DDBJ databases">
        <authorList>
            <person name="Sun Q."/>
            <person name="Zhou Y."/>
        </authorList>
    </citation>
    <scope>NUCLEOTIDE SEQUENCE</scope>
    <source>
        <strain evidence="3">CGMCC 1.14984</strain>
    </source>
</reference>
<proteinExistence type="predicted"/>
<keyword evidence="2" id="KW-0732">Signal</keyword>
<dbReference type="AlphaFoldDB" id="A0A8J3A357"/>
<feature type="compositionally biased region" description="Polar residues" evidence="1">
    <location>
        <begin position="80"/>
        <end position="91"/>
    </location>
</feature>
<evidence type="ECO:0000256" key="2">
    <source>
        <dbReference type="SAM" id="SignalP"/>
    </source>
</evidence>
<keyword evidence="6" id="KW-1185">Reference proteome</keyword>
<dbReference type="EMBL" id="BMGZ01000002">
    <property type="protein sequence ID" value="GGH99564.1"/>
    <property type="molecule type" value="Genomic_DNA"/>
</dbReference>
<feature type="signal peptide" evidence="2">
    <location>
        <begin position="1"/>
        <end position="45"/>
    </location>
</feature>
<dbReference type="InterPro" id="IPR032591">
    <property type="entry name" value="DUF4908"/>
</dbReference>
<dbReference type="Proteomes" id="UP000621856">
    <property type="component" value="Unassembled WGS sequence"/>
</dbReference>
<protein>
    <submittedName>
        <fullName evidence="4">DUF4908 domain-containing protein</fullName>
    </submittedName>
</protein>
<dbReference type="EMBL" id="VCJR02000002">
    <property type="protein sequence ID" value="NHK28803.1"/>
    <property type="molecule type" value="Genomic_DNA"/>
</dbReference>
<feature type="region of interest" description="Disordered" evidence="1">
    <location>
        <begin position="55"/>
        <end position="91"/>
    </location>
</feature>
<name>A0A8J3A357_9PROT</name>
<comment type="caution">
    <text evidence="3">The sequence shown here is derived from an EMBL/GenBank/DDBJ whole genome shotgun (WGS) entry which is preliminary data.</text>
</comment>
<accession>A0A8J3A357</accession>
<sequence>MKTGLKNLAQHAPAGGIPRAAIACLRALAASALALSAGFVLPAIAQVTGEPAIEVDQPAPLPQAPVVGQDGTGEEEGNVEDTSGQDAPATSSLFGVPAIQEEARPLDPFAAMLTQRGPSAIRLSSRTPQLYKTTEGDETFVFQTDGSYGFIRFPCDGGEETLECSLLSGRRAEEILILDATRSPRGDVTYTDQSGAAVLRVTSNGGATLFAPEDGFAGYEDDSIVPLGGRAVLPVGKVGGTLKSPPMAYEIAAQRMRRASEVIEQRHGFYITFMAPGTYAGNQAVLADAVLTTAKGIDHVAADPLGARIVAERLAVVEFVPDAEPSMKLQDGALTVYYNPAAGLQGRPSSLAVTRYLEGAL</sequence>
<evidence type="ECO:0000313" key="5">
    <source>
        <dbReference type="Proteomes" id="UP000621856"/>
    </source>
</evidence>